<organism evidence="1 2">
    <name type="scientific">Synergistes jonesii</name>
    <dbReference type="NCBI Taxonomy" id="2754"/>
    <lineage>
        <taxon>Bacteria</taxon>
        <taxon>Thermotogati</taxon>
        <taxon>Synergistota</taxon>
        <taxon>Synergistia</taxon>
        <taxon>Synergistales</taxon>
        <taxon>Synergistaceae</taxon>
        <taxon>Synergistes</taxon>
    </lineage>
</organism>
<dbReference type="AlphaFoldDB" id="A0A073INH1"/>
<dbReference type="Proteomes" id="UP000027665">
    <property type="component" value="Unassembled WGS sequence"/>
</dbReference>
<accession>A0A073INH1</accession>
<evidence type="ECO:0000313" key="1">
    <source>
        <dbReference type="EMBL" id="KEJ91110.1"/>
    </source>
</evidence>
<sequence length="61" mass="6965">MQLSDIVATQLRIDNRLFAKAKILAAVYDESFNAFASRIIQSEVERYENEHGALPEPLKSR</sequence>
<dbReference type="STRING" id="2754.EH55_13085"/>
<gene>
    <name evidence="1" type="ORF">EH55_13085</name>
</gene>
<comment type="caution">
    <text evidence="1">The sequence shown here is derived from an EMBL/GenBank/DDBJ whole genome shotgun (WGS) entry which is preliminary data.</text>
</comment>
<dbReference type="EMBL" id="JMKI01000060">
    <property type="protein sequence ID" value="KEJ91110.1"/>
    <property type="molecule type" value="Genomic_DNA"/>
</dbReference>
<keyword evidence="2" id="KW-1185">Reference proteome</keyword>
<evidence type="ECO:0000313" key="2">
    <source>
        <dbReference type="Proteomes" id="UP000027665"/>
    </source>
</evidence>
<name>A0A073INH1_9BACT</name>
<protein>
    <submittedName>
        <fullName evidence="1">Uncharacterized protein</fullName>
    </submittedName>
</protein>
<proteinExistence type="predicted"/>
<reference evidence="1 2" key="1">
    <citation type="submission" date="2014-04" db="EMBL/GenBank/DDBJ databases">
        <title>Draft Genome Sequence of Synergistes jonesii.</title>
        <authorList>
            <person name="Coil D.A."/>
            <person name="Eisen J.A."/>
            <person name="Holland-Moritz H.E."/>
        </authorList>
    </citation>
    <scope>NUCLEOTIDE SEQUENCE [LARGE SCALE GENOMIC DNA]</scope>
    <source>
        <strain evidence="1 2">78-1</strain>
    </source>
</reference>